<dbReference type="KEGG" id="hoh:Hoch_4878"/>
<dbReference type="SUPFAM" id="SSF56112">
    <property type="entry name" value="Protein kinase-like (PK-like)"/>
    <property type="match status" value="1"/>
</dbReference>
<name>D0LU03_HALO1</name>
<dbReference type="InterPro" id="IPR011009">
    <property type="entry name" value="Kinase-like_dom_sf"/>
</dbReference>
<evidence type="ECO:0000256" key="5">
    <source>
        <dbReference type="PROSITE-ProRule" id="PRU10141"/>
    </source>
</evidence>
<keyword evidence="2 5" id="KW-0547">Nucleotide-binding</keyword>
<evidence type="ECO:0000313" key="8">
    <source>
        <dbReference type="Proteomes" id="UP000001880"/>
    </source>
</evidence>
<sequence>MGPNVVSCIGDNTLVEFVEHGLDSEAAETLERHLAVCGDCRQRLAVLGASPSRLAVAPTSPARLGAPQPLRAGAQVGRFAVGSEIGRGGMGVVFAARDPQLERPVAIKILRSDDGEDPEQAARARERFTCEARAMAGLDHPNIVKIYEAGVHAQQAYIAMEMIEGEMLHRWVERWRRSWAAVLETFSQAGRALAHAHDHGLAHGDFKPDNVLVDDAGRVRVTDFGLSRQFRRAELGLPGGEREDFVGGTPRYMAPEQFEGMPADALSDQFSFCVALYESLYERHPFAEGCARSLLEKPATEAMAPLLAHAREREVPRWLYEVLARGMRRERAARYGSMRELLDALAGPRRRARPRWPAAAAAAAMLLTALLSYGLGTRRGDERTLLAHFTALEDAHERRALRDRGGRAPAAAVLGKALDPVATTRAAAAALWVVQAEFAAAASGRPSMLTLAHDSRLLLLDEISRTERKLSWLRRIQGVLAQADAAAGQDAVSAARPRAEVRAWHATARVRPRVAVAQPPGLDEAEVDAGVSSRWRDLEVCFGEWRERSPHGRQTLAIRAHIASSGRAQVYRVRGLGDRVVRRCVSGALERAAFPSAATPTAVDLGFISEGGALDLRILPLH</sequence>
<dbReference type="PANTHER" id="PTHR43289:SF34">
    <property type="entry name" value="SERINE_THREONINE-PROTEIN KINASE YBDM-RELATED"/>
    <property type="match status" value="1"/>
</dbReference>
<evidence type="ECO:0000256" key="3">
    <source>
        <dbReference type="ARBA" id="ARBA00022777"/>
    </source>
</evidence>
<dbReference type="Pfam" id="PF00069">
    <property type="entry name" value="Pkinase"/>
    <property type="match status" value="1"/>
</dbReference>
<accession>D0LU03</accession>
<dbReference type="Proteomes" id="UP000001880">
    <property type="component" value="Chromosome"/>
</dbReference>
<dbReference type="PROSITE" id="PS00107">
    <property type="entry name" value="PROTEIN_KINASE_ATP"/>
    <property type="match status" value="1"/>
</dbReference>
<evidence type="ECO:0000256" key="1">
    <source>
        <dbReference type="ARBA" id="ARBA00022679"/>
    </source>
</evidence>
<keyword evidence="3 7" id="KW-0418">Kinase</keyword>
<dbReference type="PROSITE" id="PS50011">
    <property type="entry name" value="PROTEIN_KINASE_DOM"/>
    <property type="match status" value="1"/>
</dbReference>
<evidence type="ECO:0000259" key="6">
    <source>
        <dbReference type="PROSITE" id="PS50011"/>
    </source>
</evidence>
<organism evidence="7 8">
    <name type="scientific">Haliangium ochraceum (strain DSM 14365 / JCM 11303 / SMP-2)</name>
    <dbReference type="NCBI Taxonomy" id="502025"/>
    <lineage>
        <taxon>Bacteria</taxon>
        <taxon>Pseudomonadati</taxon>
        <taxon>Myxococcota</taxon>
        <taxon>Polyangia</taxon>
        <taxon>Haliangiales</taxon>
        <taxon>Kofleriaceae</taxon>
        <taxon>Haliangium</taxon>
    </lineage>
</organism>
<keyword evidence="8" id="KW-1185">Reference proteome</keyword>
<dbReference type="STRING" id="502025.Hoch_4878"/>
<dbReference type="eggNOG" id="COG0515">
    <property type="taxonomic scope" value="Bacteria"/>
</dbReference>
<dbReference type="PROSITE" id="PS00108">
    <property type="entry name" value="PROTEIN_KINASE_ST"/>
    <property type="match status" value="1"/>
</dbReference>
<dbReference type="EMBL" id="CP001804">
    <property type="protein sequence ID" value="ACY17367.1"/>
    <property type="molecule type" value="Genomic_DNA"/>
</dbReference>
<evidence type="ECO:0000256" key="4">
    <source>
        <dbReference type="ARBA" id="ARBA00022840"/>
    </source>
</evidence>
<keyword evidence="4 5" id="KW-0067">ATP-binding</keyword>
<gene>
    <name evidence="7" type="ordered locus">Hoch_4878</name>
</gene>
<dbReference type="InterPro" id="IPR041916">
    <property type="entry name" value="Anti_sigma_zinc_sf"/>
</dbReference>
<dbReference type="InterPro" id="IPR008271">
    <property type="entry name" value="Ser/Thr_kinase_AS"/>
</dbReference>
<dbReference type="Gene3D" id="3.30.200.20">
    <property type="entry name" value="Phosphorylase Kinase, domain 1"/>
    <property type="match status" value="1"/>
</dbReference>
<keyword evidence="7" id="KW-0723">Serine/threonine-protein kinase</keyword>
<feature type="domain" description="Protein kinase" evidence="6">
    <location>
        <begin position="79"/>
        <end position="346"/>
    </location>
</feature>
<dbReference type="CDD" id="cd14014">
    <property type="entry name" value="STKc_PknB_like"/>
    <property type="match status" value="1"/>
</dbReference>
<dbReference type="InterPro" id="IPR000719">
    <property type="entry name" value="Prot_kinase_dom"/>
</dbReference>
<dbReference type="PANTHER" id="PTHR43289">
    <property type="entry name" value="MITOGEN-ACTIVATED PROTEIN KINASE KINASE KINASE 20-RELATED"/>
    <property type="match status" value="1"/>
</dbReference>
<proteinExistence type="predicted"/>
<dbReference type="RefSeq" id="WP_012829959.1">
    <property type="nucleotide sequence ID" value="NC_013440.1"/>
</dbReference>
<protein>
    <submittedName>
        <fullName evidence="7">Serine/threonine protein kinase</fullName>
    </submittedName>
</protein>
<dbReference type="GO" id="GO:0005524">
    <property type="term" value="F:ATP binding"/>
    <property type="evidence" value="ECO:0007669"/>
    <property type="project" value="UniProtKB-UniRule"/>
</dbReference>
<dbReference type="Gene3D" id="1.10.10.1320">
    <property type="entry name" value="Anti-sigma factor, zinc-finger domain"/>
    <property type="match status" value="1"/>
</dbReference>
<dbReference type="AlphaFoldDB" id="D0LU03"/>
<reference evidence="7 8" key="1">
    <citation type="journal article" date="2010" name="Stand. Genomic Sci.">
        <title>Complete genome sequence of Haliangium ochraceum type strain (SMP-2).</title>
        <authorList>
            <consortium name="US DOE Joint Genome Institute (JGI-PGF)"/>
            <person name="Ivanova N."/>
            <person name="Daum C."/>
            <person name="Lang E."/>
            <person name="Abt B."/>
            <person name="Kopitz M."/>
            <person name="Saunders E."/>
            <person name="Lapidus A."/>
            <person name="Lucas S."/>
            <person name="Glavina Del Rio T."/>
            <person name="Nolan M."/>
            <person name="Tice H."/>
            <person name="Copeland A."/>
            <person name="Cheng J.F."/>
            <person name="Chen F."/>
            <person name="Bruce D."/>
            <person name="Goodwin L."/>
            <person name="Pitluck S."/>
            <person name="Mavromatis K."/>
            <person name="Pati A."/>
            <person name="Mikhailova N."/>
            <person name="Chen A."/>
            <person name="Palaniappan K."/>
            <person name="Land M."/>
            <person name="Hauser L."/>
            <person name="Chang Y.J."/>
            <person name="Jeffries C.D."/>
            <person name="Detter J.C."/>
            <person name="Brettin T."/>
            <person name="Rohde M."/>
            <person name="Goker M."/>
            <person name="Bristow J."/>
            <person name="Markowitz V."/>
            <person name="Eisen J.A."/>
            <person name="Hugenholtz P."/>
            <person name="Kyrpides N.C."/>
            <person name="Klenk H.P."/>
        </authorList>
    </citation>
    <scope>NUCLEOTIDE SEQUENCE [LARGE SCALE GENOMIC DNA]</scope>
    <source>
        <strain evidence="8">DSM 14365 / CIP 107738 / JCM 11303 / AJ 13395 / SMP-2</strain>
    </source>
</reference>
<evidence type="ECO:0000256" key="2">
    <source>
        <dbReference type="ARBA" id="ARBA00022741"/>
    </source>
</evidence>
<evidence type="ECO:0000313" key="7">
    <source>
        <dbReference type="EMBL" id="ACY17367.1"/>
    </source>
</evidence>
<dbReference type="InterPro" id="IPR017441">
    <property type="entry name" value="Protein_kinase_ATP_BS"/>
</dbReference>
<dbReference type="GO" id="GO:0004674">
    <property type="term" value="F:protein serine/threonine kinase activity"/>
    <property type="evidence" value="ECO:0007669"/>
    <property type="project" value="UniProtKB-KW"/>
</dbReference>
<dbReference type="HOGENOM" id="CLU_439267_0_0_7"/>
<keyword evidence="1" id="KW-0808">Transferase</keyword>
<feature type="binding site" evidence="5">
    <location>
        <position position="108"/>
    </location>
    <ligand>
        <name>ATP</name>
        <dbReference type="ChEBI" id="CHEBI:30616"/>
    </ligand>
</feature>
<dbReference type="Gene3D" id="1.10.510.10">
    <property type="entry name" value="Transferase(Phosphotransferase) domain 1"/>
    <property type="match status" value="1"/>
</dbReference>